<dbReference type="PROSITE" id="PS50850">
    <property type="entry name" value="MFS"/>
    <property type="match status" value="1"/>
</dbReference>
<dbReference type="EMBL" id="DQVM01000028">
    <property type="protein sequence ID" value="HIQ29208.1"/>
    <property type="molecule type" value="Genomic_DNA"/>
</dbReference>
<feature type="transmembrane region" description="Helical" evidence="1">
    <location>
        <begin position="262"/>
        <end position="284"/>
    </location>
</feature>
<reference evidence="3" key="1">
    <citation type="journal article" date="2020" name="ISME J.">
        <title>Gammaproteobacteria mediating utilization of methyl-, sulfur- and petroleum organic compounds in deep ocean hydrothermal plumes.</title>
        <authorList>
            <person name="Zhou Z."/>
            <person name="Liu Y."/>
            <person name="Pan J."/>
            <person name="Cron B.R."/>
            <person name="Toner B.M."/>
            <person name="Anantharaman K."/>
            <person name="Breier J.A."/>
            <person name="Dick G.J."/>
            <person name="Li M."/>
        </authorList>
    </citation>
    <scope>NUCLEOTIDE SEQUENCE</scope>
    <source>
        <strain evidence="3">SZUA-1515</strain>
    </source>
</reference>
<dbReference type="PANTHER" id="PTHR43129">
    <property type="entry name" value="FOSMIDOMYCIN RESISTANCE PROTEIN"/>
    <property type="match status" value="1"/>
</dbReference>
<feature type="domain" description="Major facilitator superfamily (MFS) profile" evidence="2">
    <location>
        <begin position="12"/>
        <end position="349"/>
    </location>
</feature>
<evidence type="ECO:0000313" key="4">
    <source>
        <dbReference type="Proteomes" id="UP000608579"/>
    </source>
</evidence>
<keyword evidence="1" id="KW-1133">Transmembrane helix</keyword>
<feature type="transmembrane region" description="Helical" evidence="1">
    <location>
        <begin position="166"/>
        <end position="194"/>
    </location>
</feature>
<dbReference type="SUPFAM" id="SSF103473">
    <property type="entry name" value="MFS general substrate transporter"/>
    <property type="match status" value="1"/>
</dbReference>
<feature type="transmembrane region" description="Helical" evidence="1">
    <location>
        <begin position="221"/>
        <end position="242"/>
    </location>
</feature>
<proteinExistence type="predicted"/>
<feature type="transmembrane region" description="Helical" evidence="1">
    <location>
        <begin position="143"/>
        <end position="160"/>
    </location>
</feature>
<dbReference type="GO" id="GO:0005886">
    <property type="term" value="C:plasma membrane"/>
    <property type="evidence" value="ECO:0007669"/>
    <property type="project" value="TreeGrafter"/>
</dbReference>
<evidence type="ECO:0000259" key="2">
    <source>
        <dbReference type="PROSITE" id="PS50850"/>
    </source>
</evidence>
<evidence type="ECO:0000256" key="1">
    <source>
        <dbReference type="SAM" id="Phobius"/>
    </source>
</evidence>
<dbReference type="Pfam" id="PF07690">
    <property type="entry name" value="MFS_1"/>
    <property type="match status" value="1"/>
</dbReference>
<dbReference type="PANTHER" id="PTHR43129:SF1">
    <property type="entry name" value="FOSMIDOMYCIN RESISTANCE PROTEIN"/>
    <property type="match status" value="1"/>
</dbReference>
<dbReference type="InterPro" id="IPR011701">
    <property type="entry name" value="MFS"/>
</dbReference>
<feature type="transmembrane region" description="Helical" evidence="1">
    <location>
        <begin position="77"/>
        <end position="95"/>
    </location>
</feature>
<feature type="transmembrane region" description="Helical" evidence="1">
    <location>
        <begin position="101"/>
        <end position="122"/>
    </location>
</feature>
<feature type="transmembrane region" description="Helical" evidence="1">
    <location>
        <begin position="12"/>
        <end position="37"/>
    </location>
</feature>
<comment type="caution">
    <text evidence="3">The sequence shown here is derived from an EMBL/GenBank/DDBJ whole genome shotgun (WGS) entry which is preliminary data.</text>
</comment>
<organism evidence="3 4">
    <name type="scientific">Caldiarchaeum subterraneum</name>
    <dbReference type="NCBI Taxonomy" id="311458"/>
    <lineage>
        <taxon>Archaea</taxon>
        <taxon>Nitrososphaerota</taxon>
        <taxon>Candidatus Caldarchaeales</taxon>
        <taxon>Candidatus Caldarchaeaceae</taxon>
        <taxon>Candidatus Caldarchaeum</taxon>
    </lineage>
</organism>
<name>A0A833A305_CALS0</name>
<evidence type="ECO:0000313" key="3">
    <source>
        <dbReference type="EMBL" id="HIQ29208.1"/>
    </source>
</evidence>
<feature type="transmembrane region" description="Helical" evidence="1">
    <location>
        <begin position="320"/>
        <end position="342"/>
    </location>
</feature>
<dbReference type="AlphaFoldDB" id="A0A833A305"/>
<dbReference type="Proteomes" id="UP000608579">
    <property type="component" value="Unassembled WGS sequence"/>
</dbReference>
<sequence>MITVEGSKRYVILAATSLAHFVNDGTMIIFPVVYPILIAPDYGMTPQQIAVLASVAAFSSLIASPFVGRESDRRGRFAYMLSLGMLLMGVGLAGFTYSLLIISGIALFYALLISVSVVGVGNSFYHPLAATVITKTWPHDKRGAALGINGIFGSLGRAAYPTLTILLLTLFTLAGLTAFIIITITAAAVTYLALRWTSLDSIDADRKGLFRKENKQTRNPLTISLAYSVLPLTLVAFLRSTVMQGAVQFIPTYLVLDRGFAYDMQLGFVVSLFLVMGIVAQPLFGFLTDKIGRRTALGVSMAGGSAALLMLILDKNPFTTLVYLSLFGLFIYTGFPLLLSLASDIAEAG</sequence>
<feature type="transmembrane region" description="Helical" evidence="1">
    <location>
        <begin position="49"/>
        <end position="68"/>
    </location>
</feature>
<gene>
    <name evidence="3" type="ORF">EYH45_01440</name>
</gene>
<dbReference type="InterPro" id="IPR036259">
    <property type="entry name" value="MFS_trans_sf"/>
</dbReference>
<keyword evidence="1" id="KW-0472">Membrane</keyword>
<dbReference type="Gene3D" id="1.20.1250.20">
    <property type="entry name" value="MFS general substrate transporter like domains"/>
    <property type="match status" value="2"/>
</dbReference>
<protein>
    <submittedName>
        <fullName evidence="3">MFS transporter</fullName>
    </submittedName>
</protein>
<feature type="transmembrane region" description="Helical" evidence="1">
    <location>
        <begin position="296"/>
        <end position="314"/>
    </location>
</feature>
<accession>A0A833A305</accession>
<dbReference type="GO" id="GO:0022857">
    <property type="term" value="F:transmembrane transporter activity"/>
    <property type="evidence" value="ECO:0007669"/>
    <property type="project" value="InterPro"/>
</dbReference>
<feature type="non-terminal residue" evidence="3">
    <location>
        <position position="349"/>
    </location>
</feature>
<keyword evidence="1" id="KW-0812">Transmembrane</keyword>
<dbReference type="InterPro" id="IPR020846">
    <property type="entry name" value="MFS_dom"/>
</dbReference>